<evidence type="ECO:0000313" key="3">
    <source>
        <dbReference type="RefSeq" id="XP_030382255.1"/>
    </source>
</evidence>
<keyword evidence="2" id="KW-1185">Reference proteome</keyword>
<dbReference type="AlphaFoldDB" id="A0A6J2U2Z6"/>
<gene>
    <name evidence="3" type="primary">LOC115629824</name>
</gene>
<dbReference type="Proteomes" id="UP000504634">
    <property type="component" value="Unplaced"/>
</dbReference>
<proteinExistence type="predicted"/>
<evidence type="ECO:0000313" key="2">
    <source>
        <dbReference type="Proteomes" id="UP000504634"/>
    </source>
</evidence>
<protein>
    <submittedName>
        <fullName evidence="3">Uncharacterized protein LOC115629824</fullName>
    </submittedName>
</protein>
<organism evidence="2 3">
    <name type="scientific">Drosophila lebanonensis</name>
    <name type="common">Fruit fly</name>
    <name type="synonym">Scaptodrosophila lebanonensis</name>
    <dbReference type="NCBI Taxonomy" id="7225"/>
    <lineage>
        <taxon>Eukaryota</taxon>
        <taxon>Metazoa</taxon>
        <taxon>Ecdysozoa</taxon>
        <taxon>Arthropoda</taxon>
        <taxon>Hexapoda</taxon>
        <taxon>Insecta</taxon>
        <taxon>Pterygota</taxon>
        <taxon>Neoptera</taxon>
        <taxon>Endopterygota</taxon>
        <taxon>Diptera</taxon>
        <taxon>Brachycera</taxon>
        <taxon>Muscomorpha</taxon>
        <taxon>Ephydroidea</taxon>
        <taxon>Drosophilidae</taxon>
        <taxon>Scaptodrosophila</taxon>
    </lineage>
</organism>
<accession>A0A6J2U2Z6</accession>
<sequence length="204" mass="22878">MGKKGGKKGKKKGKKGKKKPSVAAAPVAVEAPPCPPCPEKPKELQPLDPCPESTGPHDVVRAQPNHYPALLRIPETMAVVGSENGCYDSICKLLRAGFRCAERVFVMAPWGNYVVFRYHNNTDFIYFLFDGCTCDVNRFRYLDLSCGTAGFLFFDNLHDVISYIIQSRKTRLYLENLNKIAIDQIVEEYGAVTYTQKAKCMRFA</sequence>
<dbReference type="GeneID" id="115629824"/>
<dbReference type="OrthoDB" id="7998838at2759"/>
<feature type="compositionally biased region" description="Basic residues" evidence="1">
    <location>
        <begin position="1"/>
        <end position="20"/>
    </location>
</feature>
<evidence type="ECO:0000256" key="1">
    <source>
        <dbReference type="SAM" id="MobiDB-lite"/>
    </source>
</evidence>
<feature type="region of interest" description="Disordered" evidence="1">
    <location>
        <begin position="1"/>
        <end position="34"/>
    </location>
</feature>
<feature type="compositionally biased region" description="Low complexity" evidence="1">
    <location>
        <begin position="22"/>
        <end position="31"/>
    </location>
</feature>
<name>A0A6J2U2Z6_DROLE</name>
<dbReference type="RefSeq" id="XP_030382255.1">
    <property type="nucleotide sequence ID" value="XM_030526395.1"/>
</dbReference>
<reference evidence="3" key="1">
    <citation type="submission" date="2025-08" db="UniProtKB">
        <authorList>
            <consortium name="RefSeq"/>
        </authorList>
    </citation>
    <scope>IDENTIFICATION</scope>
    <source>
        <strain evidence="3">11010-0011.00</strain>
        <tissue evidence="3">Whole body</tissue>
    </source>
</reference>